<dbReference type="PANTHER" id="PTHR15462:SF8">
    <property type="entry name" value="SERINE PROTEASE"/>
    <property type="match status" value="1"/>
</dbReference>
<dbReference type="PROSITE" id="PS00134">
    <property type="entry name" value="TRYPSIN_HIS"/>
    <property type="match status" value="1"/>
</dbReference>
<dbReference type="EC" id="3.4.21.-" evidence="4"/>
<evidence type="ECO:0000259" key="3">
    <source>
        <dbReference type="PROSITE" id="PS50240"/>
    </source>
</evidence>
<dbReference type="Proteomes" id="UP001623232">
    <property type="component" value="Chromosome"/>
</dbReference>
<sequence>MRRWILNILVSLLPLAAQAQDTRLQRMDTTDAGRQWEAVGRLDVNGTGFCTGALIAPDLVLTAAHCLYDRTSKRRIKPADMEFLAGWRNGRASAYRGVRRAVAHPDYIYDGEVSSERVRNDVALLQLQHPIRNTTIQPFTTAGRPSRGDQVGVVSYAQDRSEAPSLQEVCGVMARQEGVLVMSCDVDFGSSGAPIFSFDDGTARIVSVVSAKAEIQGQRVALGSALEEALTLLQAELLSKGAFGQAKVPPGAGNVVVGHLRNNTSAKFIRPTQP</sequence>
<dbReference type="SMART" id="SM00020">
    <property type="entry name" value="Tryp_SPc"/>
    <property type="match status" value="1"/>
</dbReference>
<evidence type="ECO:0000313" key="4">
    <source>
        <dbReference type="EMBL" id="WZK88527.1"/>
    </source>
</evidence>
<dbReference type="Pfam" id="PF00089">
    <property type="entry name" value="Trypsin"/>
    <property type="match status" value="1"/>
</dbReference>
<name>A0ABZ2XRH1_9RHOB</name>
<dbReference type="InterPro" id="IPR043504">
    <property type="entry name" value="Peptidase_S1_PA_chymotrypsin"/>
</dbReference>
<dbReference type="PANTHER" id="PTHR15462">
    <property type="entry name" value="SERINE PROTEASE"/>
    <property type="match status" value="1"/>
</dbReference>
<evidence type="ECO:0000256" key="2">
    <source>
        <dbReference type="SAM" id="SignalP"/>
    </source>
</evidence>
<feature type="signal peptide" evidence="2">
    <location>
        <begin position="1"/>
        <end position="19"/>
    </location>
</feature>
<gene>
    <name evidence="4" type="ORF">QEZ52_18275</name>
</gene>
<dbReference type="InterPro" id="IPR018114">
    <property type="entry name" value="TRYPSIN_HIS"/>
</dbReference>
<feature type="chain" id="PRO_5046135344" evidence="2">
    <location>
        <begin position="20"/>
        <end position="274"/>
    </location>
</feature>
<reference evidence="4 5" key="1">
    <citation type="submission" date="2023-04" db="EMBL/GenBank/DDBJ databases">
        <title>Complete genome sequence of Alisedimentitalea scapharcae.</title>
        <authorList>
            <person name="Rong J.-C."/>
            <person name="Yi M.-L."/>
            <person name="Zhao Q."/>
        </authorList>
    </citation>
    <scope>NUCLEOTIDE SEQUENCE [LARGE SCALE GENOMIC DNA]</scope>
    <source>
        <strain evidence="4 5">KCTC 42119</strain>
    </source>
</reference>
<dbReference type="Gene3D" id="2.40.10.10">
    <property type="entry name" value="Trypsin-like serine proteases"/>
    <property type="match status" value="2"/>
</dbReference>
<dbReference type="InterPro" id="IPR001254">
    <property type="entry name" value="Trypsin_dom"/>
</dbReference>
<dbReference type="EMBL" id="CP123584">
    <property type="protein sequence ID" value="WZK88527.1"/>
    <property type="molecule type" value="Genomic_DNA"/>
</dbReference>
<dbReference type="RefSeq" id="WP_406645910.1">
    <property type="nucleotide sequence ID" value="NZ_CP123584.1"/>
</dbReference>
<organism evidence="4 5">
    <name type="scientific">Aliisedimentitalea scapharcae</name>
    <dbReference type="NCBI Taxonomy" id="1524259"/>
    <lineage>
        <taxon>Bacteria</taxon>
        <taxon>Pseudomonadati</taxon>
        <taxon>Pseudomonadota</taxon>
        <taxon>Alphaproteobacteria</taxon>
        <taxon>Rhodobacterales</taxon>
        <taxon>Roseobacteraceae</taxon>
        <taxon>Aliisedimentitalea</taxon>
    </lineage>
</organism>
<dbReference type="InterPro" id="IPR009003">
    <property type="entry name" value="Peptidase_S1_PA"/>
</dbReference>
<dbReference type="PRINTS" id="PR00722">
    <property type="entry name" value="CHYMOTRYPSIN"/>
</dbReference>
<dbReference type="PROSITE" id="PS50240">
    <property type="entry name" value="TRYPSIN_DOM"/>
    <property type="match status" value="1"/>
</dbReference>
<feature type="domain" description="Peptidase S1" evidence="3">
    <location>
        <begin position="15"/>
        <end position="265"/>
    </location>
</feature>
<dbReference type="InterPro" id="IPR001314">
    <property type="entry name" value="Peptidase_S1A"/>
</dbReference>
<dbReference type="GO" id="GO:0016787">
    <property type="term" value="F:hydrolase activity"/>
    <property type="evidence" value="ECO:0007669"/>
    <property type="project" value="UniProtKB-KW"/>
</dbReference>
<proteinExistence type="predicted"/>
<keyword evidence="1 2" id="KW-0732">Signal</keyword>
<protein>
    <submittedName>
        <fullName evidence="4">Trypsin-like serine protease</fullName>
        <ecNumber evidence="4">3.4.21.-</ecNumber>
    </submittedName>
</protein>
<evidence type="ECO:0000313" key="5">
    <source>
        <dbReference type="Proteomes" id="UP001623232"/>
    </source>
</evidence>
<keyword evidence="5" id="KW-1185">Reference proteome</keyword>
<accession>A0ABZ2XRH1</accession>
<dbReference type="InterPro" id="IPR050966">
    <property type="entry name" value="Glutamyl_endopeptidase"/>
</dbReference>
<dbReference type="SUPFAM" id="SSF50494">
    <property type="entry name" value="Trypsin-like serine proteases"/>
    <property type="match status" value="1"/>
</dbReference>
<keyword evidence="4" id="KW-0378">Hydrolase</keyword>
<evidence type="ECO:0000256" key="1">
    <source>
        <dbReference type="ARBA" id="ARBA00022729"/>
    </source>
</evidence>